<proteinExistence type="inferred from homology"/>
<comment type="similarity">
    <text evidence="1">Belongs to the ABC transporter superfamily.</text>
</comment>
<keyword evidence="7" id="KW-1185">Reference proteome</keyword>
<evidence type="ECO:0000256" key="3">
    <source>
        <dbReference type="ARBA" id="ARBA00022741"/>
    </source>
</evidence>
<evidence type="ECO:0000259" key="5">
    <source>
        <dbReference type="PROSITE" id="PS50893"/>
    </source>
</evidence>
<dbReference type="PANTHER" id="PTHR42781:SF4">
    <property type="entry name" value="SPERMIDINE_PUTRESCINE IMPORT ATP-BINDING PROTEIN POTA"/>
    <property type="match status" value="1"/>
</dbReference>
<dbReference type="GO" id="GO:0005524">
    <property type="term" value="F:ATP binding"/>
    <property type="evidence" value="ECO:0007669"/>
    <property type="project" value="UniProtKB-KW"/>
</dbReference>
<dbReference type="Gene3D" id="3.40.50.300">
    <property type="entry name" value="P-loop containing nucleotide triphosphate hydrolases"/>
    <property type="match status" value="1"/>
</dbReference>
<dbReference type="InterPro" id="IPR017871">
    <property type="entry name" value="ABC_transporter-like_CS"/>
</dbReference>
<dbReference type="InterPro" id="IPR003593">
    <property type="entry name" value="AAA+_ATPase"/>
</dbReference>
<dbReference type="Proteomes" id="UP001237448">
    <property type="component" value="Unassembled WGS sequence"/>
</dbReference>
<dbReference type="InterPro" id="IPR008995">
    <property type="entry name" value="Mo/tungstate-bd_C_term_dom"/>
</dbReference>
<dbReference type="Pfam" id="PF00005">
    <property type="entry name" value="ABC_tran"/>
    <property type="match status" value="1"/>
</dbReference>
<dbReference type="PANTHER" id="PTHR42781">
    <property type="entry name" value="SPERMIDINE/PUTRESCINE IMPORT ATP-BINDING PROTEIN POTA"/>
    <property type="match status" value="1"/>
</dbReference>
<dbReference type="RefSeq" id="WP_307433159.1">
    <property type="nucleotide sequence ID" value="NZ_JAUSVK010000001.1"/>
</dbReference>
<dbReference type="PROSITE" id="PS50893">
    <property type="entry name" value="ABC_TRANSPORTER_2"/>
    <property type="match status" value="1"/>
</dbReference>
<evidence type="ECO:0000256" key="1">
    <source>
        <dbReference type="ARBA" id="ARBA00005417"/>
    </source>
</evidence>
<dbReference type="PROSITE" id="PS00211">
    <property type="entry name" value="ABC_TRANSPORTER_1"/>
    <property type="match status" value="1"/>
</dbReference>
<comment type="caution">
    <text evidence="6">The sequence shown here is derived from an EMBL/GenBank/DDBJ whole genome shotgun (WGS) entry which is preliminary data.</text>
</comment>
<dbReference type="Gene3D" id="2.40.50.100">
    <property type="match status" value="1"/>
</dbReference>
<evidence type="ECO:0000313" key="7">
    <source>
        <dbReference type="Proteomes" id="UP001237448"/>
    </source>
</evidence>
<evidence type="ECO:0000313" key="6">
    <source>
        <dbReference type="EMBL" id="MDQ0395018.1"/>
    </source>
</evidence>
<dbReference type="Pfam" id="PF08402">
    <property type="entry name" value="TOBE_2"/>
    <property type="match status" value="1"/>
</dbReference>
<dbReference type="SUPFAM" id="SSF52540">
    <property type="entry name" value="P-loop containing nucleoside triphosphate hydrolases"/>
    <property type="match status" value="1"/>
</dbReference>
<keyword evidence="2" id="KW-0813">Transport</keyword>
<accession>A0ABU0FK77</accession>
<feature type="domain" description="ABC transporter" evidence="5">
    <location>
        <begin position="21"/>
        <end position="251"/>
    </location>
</feature>
<protein>
    <submittedName>
        <fullName evidence="6">Spermidine/putrescine transport system ATP-binding protein</fullName>
    </submittedName>
</protein>
<evidence type="ECO:0000256" key="4">
    <source>
        <dbReference type="ARBA" id="ARBA00022840"/>
    </source>
</evidence>
<gene>
    <name evidence="6" type="ORF">J3R73_004810</name>
</gene>
<organism evidence="6 7">
    <name type="scientific">Labrys monachus</name>
    <dbReference type="NCBI Taxonomy" id="217067"/>
    <lineage>
        <taxon>Bacteria</taxon>
        <taxon>Pseudomonadati</taxon>
        <taxon>Pseudomonadota</taxon>
        <taxon>Alphaproteobacteria</taxon>
        <taxon>Hyphomicrobiales</taxon>
        <taxon>Xanthobacteraceae</taxon>
        <taxon>Labrys</taxon>
    </lineage>
</organism>
<name>A0ABU0FK77_9HYPH</name>
<dbReference type="SUPFAM" id="SSF50331">
    <property type="entry name" value="MOP-like"/>
    <property type="match status" value="1"/>
</dbReference>
<keyword evidence="3" id="KW-0547">Nucleotide-binding</keyword>
<dbReference type="InterPro" id="IPR003439">
    <property type="entry name" value="ABC_transporter-like_ATP-bd"/>
</dbReference>
<evidence type="ECO:0000256" key="2">
    <source>
        <dbReference type="ARBA" id="ARBA00022448"/>
    </source>
</evidence>
<reference evidence="6 7" key="1">
    <citation type="submission" date="2023-07" db="EMBL/GenBank/DDBJ databases">
        <title>Genomic Encyclopedia of Type Strains, Phase IV (KMG-IV): sequencing the most valuable type-strain genomes for metagenomic binning, comparative biology and taxonomic classification.</title>
        <authorList>
            <person name="Goeker M."/>
        </authorList>
    </citation>
    <scope>NUCLEOTIDE SEQUENCE [LARGE SCALE GENOMIC DNA]</scope>
    <source>
        <strain evidence="6 7">DSM 5896</strain>
    </source>
</reference>
<dbReference type="InterPro" id="IPR013611">
    <property type="entry name" value="Transp-assoc_OB_typ2"/>
</dbReference>
<dbReference type="InterPro" id="IPR050093">
    <property type="entry name" value="ABC_SmlMolc_Importer"/>
</dbReference>
<dbReference type="SMART" id="SM00382">
    <property type="entry name" value="AAA"/>
    <property type="match status" value="1"/>
</dbReference>
<dbReference type="InterPro" id="IPR027417">
    <property type="entry name" value="P-loop_NTPase"/>
</dbReference>
<sequence length="374" mass="40073">MAQSAQAAGRKTAAGNMAAEIRAEGIGKSFGTFRALKDLSLDIGRGEFLTLLGPSGSGKTTFLMILAGFEKPSSGRLTRDGVDITAMSAEQRAFGMVFQGYALFPHMSVEENIAFPLHIRKIAREEIRRRVGEMVKRVGLGGHERKLPAKLSGGQQQRVALARALVFEPPVLLLDEPFSALDKHLRGLMQEEVKRLHQEFGTTFVFVTHDQSEALSLSSRVAIFNHGELLQVGSPQDVYERPANRFVSEFLGEINLLPLQELGRAGGGVSGRCGDARLEVPGDAAIGAGGLLAIRPEHMELSGAPRTDAVNCLAGTVTGTTYLGPATRIALATAGGVALTLTMPTERAALALREGPDVWITWPRDKGFLLPGEP</sequence>
<dbReference type="EMBL" id="JAUSVK010000001">
    <property type="protein sequence ID" value="MDQ0395018.1"/>
    <property type="molecule type" value="Genomic_DNA"/>
</dbReference>
<keyword evidence="4 6" id="KW-0067">ATP-binding</keyword>